<dbReference type="Proteomes" id="UP000606786">
    <property type="component" value="Unassembled WGS sequence"/>
</dbReference>
<sequence length="161" mass="17701">MTLRIGSCACAAPQLTTITNIGSTNKALQSALQQRLYQYTYYTLRSFGSDQIAKQPNSHMNEQTQPVERLMGRPYICRIDCSNCQACGVREEACHGGAIVQLLAYIYAIFVVSIEYYFLLACHVCAVNAFHLLAAYKILINPFNGAYVVAATVTPMSAATL</sequence>
<accession>A0A811U5J0</accession>
<comment type="caution">
    <text evidence="1">The sequence shown here is derived from an EMBL/GenBank/DDBJ whole genome shotgun (WGS) entry which is preliminary data.</text>
</comment>
<reference evidence="1" key="1">
    <citation type="submission" date="2020-11" db="EMBL/GenBank/DDBJ databases">
        <authorList>
            <person name="Whitehead M."/>
        </authorList>
    </citation>
    <scope>NUCLEOTIDE SEQUENCE</scope>
    <source>
        <strain evidence="1">EGII</strain>
    </source>
</reference>
<evidence type="ECO:0000313" key="2">
    <source>
        <dbReference type="Proteomes" id="UP000606786"/>
    </source>
</evidence>
<evidence type="ECO:0000313" key="1">
    <source>
        <dbReference type="EMBL" id="CAD6994482.1"/>
    </source>
</evidence>
<organism evidence="1 2">
    <name type="scientific">Ceratitis capitata</name>
    <name type="common">Mediterranean fruit fly</name>
    <name type="synonym">Tephritis capitata</name>
    <dbReference type="NCBI Taxonomy" id="7213"/>
    <lineage>
        <taxon>Eukaryota</taxon>
        <taxon>Metazoa</taxon>
        <taxon>Ecdysozoa</taxon>
        <taxon>Arthropoda</taxon>
        <taxon>Hexapoda</taxon>
        <taxon>Insecta</taxon>
        <taxon>Pterygota</taxon>
        <taxon>Neoptera</taxon>
        <taxon>Endopterygota</taxon>
        <taxon>Diptera</taxon>
        <taxon>Brachycera</taxon>
        <taxon>Muscomorpha</taxon>
        <taxon>Tephritoidea</taxon>
        <taxon>Tephritidae</taxon>
        <taxon>Ceratitis</taxon>
        <taxon>Ceratitis</taxon>
    </lineage>
</organism>
<dbReference type="AlphaFoldDB" id="A0A811U5J0"/>
<gene>
    <name evidence="1" type="ORF">CCAP1982_LOCUS3227</name>
</gene>
<keyword evidence="2" id="KW-1185">Reference proteome</keyword>
<dbReference type="EMBL" id="CAJHJT010000001">
    <property type="protein sequence ID" value="CAD6994482.1"/>
    <property type="molecule type" value="Genomic_DNA"/>
</dbReference>
<proteinExistence type="predicted"/>
<name>A0A811U5J0_CERCA</name>
<protein>
    <submittedName>
        <fullName evidence="1">(Mediterranean fruit fly) hypothetical protein</fullName>
    </submittedName>
</protein>